<dbReference type="OMA" id="GMEINEQ"/>
<dbReference type="PANTHER" id="PTHR11003:SF330">
    <property type="entry name" value="POTASSIUM CHANNEL DOMAIN-CONTAINING PROTEIN"/>
    <property type="match status" value="1"/>
</dbReference>
<keyword evidence="3 8" id="KW-0812">Transmembrane</keyword>
<dbReference type="GO" id="GO:0015271">
    <property type="term" value="F:outward rectifier potassium channel activity"/>
    <property type="evidence" value="ECO:0007669"/>
    <property type="project" value="TreeGrafter"/>
</dbReference>
<dbReference type="Gene3D" id="1.10.287.70">
    <property type="match status" value="1"/>
</dbReference>
<dbReference type="GO" id="GO:0022841">
    <property type="term" value="F:potassium ion leak channel activity"/>
    <property type="evidence" value="ECO:0007669"/>
    <property type="project" value="TreeGrafter"/>
</dbReference>
<reference evidence="12" key="1">
    <citation type="submission" date="2025-08" db="UniProtKB">
        <authorList>
            <consortium name="RefSeq"/>
        </authorList>
    </citation>
    <scope>IDENTIFICATION</scope>
</reference>
<dbReference type="RefSeq" id="XP_022103810.1">
    <property type="nucleotide sequence ID" value="XM_022248118.1"/>
</dbReference>
<dbReference type="AlphaFoldDB" id="A0A8B7ZG20"/>
<feature type="domain" description="Potassium channel" evidence="10">
    <location>
        <begin position="179"/>
        <end position="254"/>
    </location>
</feature>
<sequence>MKAWIKCLLLLACTCSYIVLGGVTFIALEHEEPIRVQRELTEAVASFVANNSCCGVTDETLRDFLEEVVIKANENGVFWSKAHPATGLKEVWVLSNAFQLSFEVVTTIGQGLIVPRTFRGRLFCMFYAIFGVPLCYLMLTTVGDTCYFMWRKLRRLFSRIRRRSIRLTLGVPCTLFVLYLVLVTIPATFVGIAEGWNYFTSEYYCFMIMSTVGLGDLSRKAHSSDSVMMNWIRKVFSVIYDFVCLGIISVILKGINEYRKEVRSHREAKRLKKETGKGEARNVSFIPYSVDQLPTEQGLSTSQDSEQDFGCPCIKDTGAY</sequence>
<dbReference type="Proteomes" id="UP000694845">
    <property type="component" value="Unplaced"/>
</dbReference>
<feature type="transmembrane region" description="Helical" evidence="9">
    <location>
        <begin position="169"/>
        <end position="192"/>
    </location>
</feature>
<dbReference type="KEGG" id="aplc:110986332"/>
<dbReference type="OrthoDB" id="297496at2759"/>
<dbReference type="InterPro" id="IPR013099">
    <property type="entry name" value="K_chnl_dom"/>
</dbReference>
<evidence type="ECO:0000256" key="1">
    <source>
        <dbReference type="ARBA" id="ARBA00004141"/>
    </source>
</evidence>
<keyword evidence="6 9" id="KW-0472">Membrane</keyword>
<feature type="domain" description="Potassium channel" evidence="10">
    <location>
        <begin position="89"/>
        <end position="145"/>
    </location>
</feature>
<comment type="similarity">
    <text evidence="8">Belongs to the two pore domain potassium channel (TC 1.A.1.8) family.</text>
</comment>
<evidence type="ECO:0000256" key="6">
    <source>
        <dbReference type="ARBA" id="ARBA00023136"/>
    </source>
</evidence>
<dbReference type="InterPro" id="IPR003280">
    <property type="entry name" value="2pore_dom_K_chnl"/>
</dbReference>
<evidence type="ECO:0000313" key="11">
    <source>
        <dbReference type="Proteomes" id="UP000694845"/>
    </source>
</evidence>
<evidence type="ECO:0000256" key="8">
    <source>
        <dbReference type="RuleBase" id="RU003857"/>
    </source>
</evidence>
<dbReference type="Pfam" id="PF07885">
    <property type="entry name" value="Ion_trans_2"/>
    <property type="match status" value="2"/>
</dbReference>
<dbReference type="GO" id="GO:0030322">
    <property type="term" value="P:stabilization of membrane potential"/>
    <property type="evidence" value="ECO:0007669"/>
    <property type="project" value="TreeGrafter"/>
</dbReference>
<evidence type="ECO:0000256" key="3">
    <source>
        <dbReference type="ARBA" id="ARBA00022692"/>
    </source>
</evidence>
<feature type="transmembrane region" description="Helical" evidence="9">
    <location>
        <begin position="125"/>
        <end position="148"/>
    </location>
</feature>
<evidence type="ECO:0000256" key="7">
    <source>
        <dbReference type="ARBA" id="ARBA00023303"/>
    </source>
</evidence>
<evidence type="ECO:0000256" key="4">
    <source>
        <dbReference type="ARBA" id="ARBA00022989"/>
    </source>
</evidence>
<protein>
    <submittedName>
        <fullName evidence="12">Potassium channel subfamily K member 9-like</fullName>
    </submittedName>
</protein>
<evidence type="ECO:0000256" key="5">
    <source>
        <dbReference type="ARBA" id="ARBA00023065"/>
    </source>
</evidence>
<organism evidence="11 12">
    <name type="scientific">Acanthaster planci</name>
    <name type="common">Crown-of-thorns starfish</name>
    <dbReference type="NCBI Taxonomy" id="133434"/>
    <lineage>
        <taxon>Eukaryota</taxon>
        <taxon>Metazoa</taxon>
        <taxon>Echinodermata</taxon>
        <taxon>Eleutherozoa</taxon>
        <taxon>Asterozoa</taxon>
        <taxon>Asteroidea</taxon>
        <taxon>Valvatacea</taxon>
        <taxon>Valvatida</taxon>
        <taxon>Acanthasteridae</taxon>
        <taxon>Acanthaster</taxon>
    </lineage>
</organism>
<evidence type="ECO:0000259" key="10">
    <source>
        <dbReference type="Pfam" id="PF07885"/>
    </source>
</evidence>
<keyword evidence="5 8" id="KW-0406">Ion transport</keyword>
<proteinExistence type="inferred from homology"/>
<keyword evidence="2 8" id="KW-0813">Transport</keyword>
<evidence type="ECO:0000313" key="12">
    <source>
        <dbReference type="RefSeq" id="XP_022103810.1"/>
    </source>
</evidence>
<keyword evidence="4 9" id="KW-1133">Transmembrane helix</keyword>
<comment type="subcellular location">
    <subcellularLocation>
        <location evidence="1">Membrane</location>
        <topology evidence="1">Multi-pass membrane protein</topology>
    </subcellularLocation>
</comment>
<keyword evidence="11" id="KW-1185">Reference proteome</keyword>
<keyword evidence="7 8" id="KW-0407">Ion channel</keyword>
<accession>A0A8B7ZG20</accession>
<evidence type="ECO:0000256" key="2">
    <source>
        <dbReference type="ARBA" id="ARBA00022448"/>
    </source>
</evidence>
<dbReference type="GeneID" id="110986332"/>
<dbReference type="SUPFAM" id="SSF81324">
    <property type="entry name" value="Voltage-gated potassium channels"/>
    <property type="match status" value="2"/>
</dbReference>
<name>A0A8B7ZG20_ACAPL</name>
<evidence type="ECO:0000256" key="9">
    <source>
        <dbReference type="SAM" id="Phobius"/>
    </source>
</evidence>
<dbReference type="PRINTS" id="PR01333">
    <property type="entry name" value="2POREKCHANEL"/>
</dbReference>
<feature type="transmembrane region" description="Helical" evidence="9">
    <location>
        <begin position="238"/>
        <end position="255"/>
    </location>
</feature>
<dbReference type="GO" id="GO:0005886">
    <property type="term" value="C:plasma membrane"/>
    <property type="evidence" value="ECO:0007669"/>
    <property type="project" value="TreeGrafter"/>
</dbReference>
<dbReference type="PANTHER" id="PTHR11003">
    <property type="entry name" value="POTASSIUM CHANNEL, SUBFAMILY K"/>
    <property type="match status" value="1"/>
</dbReference>
<gene>
    <name evidence="12" type="primary">LOC110986332</name>
</gene>